<dbReference type="PROSITE" id="PS00708">
    <property type="entry name" value="PRO_ENDOPEP_SER"/>
    <property type="match status" value="1"/>
</dbReference>
<dbReference type="Pfam" id="PF02897">
    <property type="entry name" value="Peptidase_S9_N"/>
    <property type="match status" value="1"/>
</dbReference>
<keyword evidence="10" id="KW-1185">Reference proteome</keyword>
<accession>A0ABX1EYY8</accession>
<dbReference type="Proteomes" id="UP000765160">
    <property type="component" value="Unassembled WGS sequence"/>
</dbReference>
<dbReference type="InterPro" id="IPR029058">
    <property type="entry name" value="AB_hydrolase_fold"/>
</dbReference>
<evidence type="ECO:0000259" key="8">
    <source>
        <dbReference type="Pfam" id="PF02897"/>
    </source>
</evidence>
<feature type="domain" description="Peptidase S9A N-terminal" evidence="8">
    <location>
        <begin position="4"/>
        <end position="407"/>
    </location>
</feature>
<keyword evidence="4" id="KW-0645">Protease</keyword>
<dbReference type="PANTHER" id="PTHR42881:SF2">
    <property type="entry name" value="PROLYL ENDOPEPTIDASE"/>
    <property type="match status" value="1"/>
</dbReference>
<evidence type="ECO:0000256" key="6">
    <source>
        <dbReference type="ARBA" id="ARBA00022825"/>
    </source>
</evidence>
<dbReference type="Gene3D" id="2.130.10.120">
    <property type="entry name" value="Prolyl oligopeptidase, N-terminal domain"/>
    <property type="match status" value="1"/>
</dbReference>
<evidence type="ECO:0000256" key="3">
    <source>
        <dbReference type="ARBA" id="ARBA00011897"/>
    </source>
</evidence>
<dbReference type="EC" id="3.4.21.26" evidence="3"/>
<dbReference type="InterPro" id="IPR001375">
    <property type="entry name" value="Peptidase_S9_cat"/>
</dbReference>
<dbReference type="PANTHER" id="PTHR42881">
    <property type="entry name" value="PROLYL ENDOPEPTIDASE"/>
    <property type="match status" value="1"/>
</dbReference>
<dbReference type="SUPFAM" id="SSF53474">
    <property type="entry name" value="alpha/beta-Hydrolases"/>
    <property type="match status" value="1"/>
</dbReference>
<evidence type="ECO:0000256" key="4">
    <source>
        <dbReference type="ARBA" id="ARBA00022670"/>
    </source>
</evidence>
<evidence type="ECO:0000259" key="7">
    <source>
        <dbReference type="Pfam" id="PF00326"/>
    </source>
</evidence>
<dbReference type="Gene3D" id="3.40.50.1820">
    <property type="entry name" value="alpha/beta hydrolase"/>
    <property type="match status" value="1"/>
</dbReference>
<comment type="catalytic activity">
    <reaction evidence="1">
        <text>Hydrolysis of Pro-|-Xaa &gt;&gt; Ala-|-Xaa in oligopeptides.</text>
        <dbReference type="EC" id="3.4.21.26"/>
    </reaction>
</comment>
<dbReference type="InterPro" id="IPR051167">
    <property type="entry name" value="Prolyl_oligopep/macrocyclase"/>
</dbReference>
<dbReference type="PRINTS" id="PR00862">
    <property type="entry name" value="PROLIGOPTASE"/>
</dbReference>
<dbReference type="Pfam" id="PF00326">
    <property type="entry name" value="Peptidase_S9"/>
    <property type="match status" value="1"/>
</dbReference>
<comment type="similarity">
    <text evidence="2">Belongs to the peptidase S9A family.</text>
</comment>
<dbReference type="EMBL" id="JAAVTX010000003">
    <property type="protein sequence ID" value="NKE45315.1"/>
    <property type="molecule type" value="Genomic_DNA"/>
</dbReference>
<keyword evidence="5" id="KW-0378">Hydrolase</keyword>
<organism evidence="9 10">
    <name type="scientific">Falsiroseomonas frigidaquae</name>
    <dbReference type="NCBI Taxonomy" id="487318"/>
    <lineage>
        <taxon>Bacteria</taxon>
        <taxon>Pseudomonadati</taxon>
        <taxon>Pseudomonadota</taxon>
        <taxon>Alphaproteobacteria</taxon>
        <taxon>Acetobacterales</taxon>
        <taxon>Roseomonadaceae</taxon>
        <taxon>Falsiroseomonas</taxon>
    </lineage>
</organism>
<evidence type="ECO:0000256" key="1">
    <source>
        <dbReference type="ARBA" id="ARBA00001070"/>
    </source>
</evidence>
<evidence type="ECO:0000313" key="10">
    <source>
        <dbReference type="Proteomes" id="UP000765160"/>
    </source>
</evidence>
<dbReference type="InterPro" id="IPR023302">
    <property type="entry name" value="Pept_S9A_N"/>
</dbReference>
<reference evidence="9 10" key="1">
    <citation type="submission" date="2020-03" db="EMBL/GenBank/DDBJ databases">
        <title>Roseomonas selenitidurans sp. nov. isolated from soil.</title>
        <authorList>
            <person name="Liu H."/>
        </authorList>
    </citation>
    <scope>NUCLEOTIDE SEQUENCE [LARGE SCALE GENOMIC DNA]</scope>
    <source>
        <strain evidence="9 10">JCM 15073</strain>
    </source>
</reference>
<dbReference type="SUPFAM" id="SSF50993">
    <property type="entry name" value="Peptidase/esterase 'gauge' domain"/>
    <property type="match status" value="1"/>
</dbReference>
<name>A0ABX1EYY8_9PROT</name>
<proteinExistence type="inferred from homology"/>
<evidence type="ECO:0000256" key="2">
    <source>
        <dbReference type="ARBA" id="ARBA00005228"/>
    </source>
</evidence>
<sequence length="679" mass="73600">MTYPETRRTDVVEERFGHRIVDPYRWLENDARRDREVAAWIAAQDRATRAHLATLPGRDAFRARLAAMFDHERLTVPRKRGGRYFFTRNAGLDNQPALVMREGPDGPDRVLVDPNRWSADGATALAEWSPSEDGTLLAFGVQDGGTDWRTIRVLDVASGELLEDWIEWARFTTIAWAKDGAGFFYSRFPAPADNAPSAAPVGGHAVYFHALGTPQAQDRIVHATPGQPHLVHIATVTEDGRHAAIYSTPGSGGSMPTIVDLTKPDWPSRTLVSNFDHYWSVVGSVGTRVFLTTQLDAERGRIVTLDLDAVVPGFTDLVPEQEDVLNDVALLGDRLIVLYLADAKTQVKRFRLDGTPDGVVPLPGIGSAGGFSGRLSDNEAFFAFTSYNRPVTIHRYDVAANASTGWAEPNVAIDARIVVEQRFYASKDGTRVPMLIIRRSDITGPAATLLHAYGGYGISIVPVYSPAFLAWAERGGVVAVANVRGGGEYGKAWHDAGRLLNKQNSFDDVIAAAAHLTAEGIAAPEGLAIQGESNGGLLVGAVINQRPGLFAAALPGVGVMDMLRFDRFTGGQLWVSEFGDPADEADFRNLLGYSPYHNIRDGEGYPAILATTADTDDRVVPAHSFKYVAALQAADLGDRPRLLRIDSRAGHGAGKPIAKVIEEVADMWAFAARWTGLAS</sequence>
<dbReference type="RefSeq" id="WP_168050084.1">
    <property type="nucleotide sequence ID" value="NZ_JAATJR010000003.1"/>
</dbReference>
<gene>
    <name evidence="9" type="ORF">HB662_11050</name>
</gene>
<keyword evidence="6" id="KW-0720">Serine protease</keyword>
<dbReference type="InterPro" id="IPR002470">
    <property type="entry name" value="Peptidase_S9A"/>
</dbReference>
<feature type="domain" description="Peptidase S9 prolyl oligopeptidase catalytic" evidence="7">
    <location>
        <begin position="469"/>
        <end position="676"/>
    </location>
</feature>
<comment type="caution">
    <text evidence="9">The sequence shown here is derived from an EMBL/GenBank/DDBJ whole genome shotgun (WGS) entry which is preliminary data.</text>
</comment>
<evidence type="ECO:0000313" key="9">
    <source>
        <dbReference type="EMBL" id="NKE45315.1"/>
    </source>
</evidence>
<protein>
    <recommendedName>
        <fullName evidence="3">prolyl oligopeptidase</fullName>
        <ecNumber evidence="3">3.4.21.26</ecNumber>
    </recommendedName>
</protein>
<dbReference type="InterPro" id="IPR002471">
    <property type="entry name" value="Pept_S9_AS"/>
</dbReference>
<evidence type="ECO:0000256" key="5">
    <source>
        <dbReference type="ARBA" id="ARBA00022801"/>
    </source>
</evidence>